<comment type="function">
    <text evidence="8">Part of the binding-protein-dependent transport system CbrABCD for uptake of the siderophore achromobactin. Probably responsible for the translocation of the substrate across the membrane.</text>
</comment>
<evidence type="ECO:0000256" key="6">
    <source>
        <dbReference type="ARBA" id="ARBA00022989"/>
    </source>
</evidence>
<accession>A0A8B3FIA8</accession>
<name>A0A8B3FIA8_PECPM</name>
<feature type="transmembrane region" description="Helical" evidence="9">
    <location>
        <begin position="313"/>
        <end position="334"/>
    </location>
</feature>
<dbReference type="EMBL" id="PSZG01000001">
    <property type="protein sequence ID" value="RKO77712.1"/>
    <property type="molecule type" value="Genomic_DNA"/>
</dbReference>
<dbReference type="OrthoDB" id="9055647at2"/>
<keyword evidence="3" id="KW-0813">Transport</keyword>
<dbReference type="InterPro" id="IPR037294">
    <property type="entry name" value="ABC_BtuC-like"/>
</dbReference>
<feature type="transmembrane region" description="Helical" evidence="9">
    <location>
        <begin position="103"/>
        <end position="122"/>
    </location>
</feature>
<dbReference type="Pfam" id="PF01032">
    <property type="entry name" value="FecCD"/>
    <property type="match status" value="1"/>
</dbReference>
<evidence type="ECO:0000313" key="11">
    <source>
        <dbReference type="Proteomes" id="UP000269665"/>
    </source>
</evidence>
<evidence type="ECO:0000256" key="3">
    <source>
        <dbReference type="ARBA" id="ARBA00022448"/>
    </source>
</evidence>
<dbReference type="GO" id="GO:0005886">
    <property type="term" value="C:plasma membrane"/>
    <property type="evidence" value="ECO:0007669"/>
    <property type="project" value="UniProtKB-SubCell"/>
</dbReference>
<feature type="transmembrane region" description="Helical" evidence="9">
    <location>
        <begin position="128"/>
        <end position="148"/>
    </location>
</feature>
<dbReference type="AlphaFoldDB" id="A0A8B3FIA8"/>
<feature type="transmembrane region" description="Helical" evidence="9">
    <location>
        <begin position="155"/>
        <end position="177"/>
    </location>
</feature>
<dbReference type="GO" id="GO:0042935">
    <property type="term" value="P:achromobactin transport"/>
    <property type="evidence" value="ECO:0007669"/>
    <property type="project" value="UniProtKB-ARBA"/>
</dbReference>
<comment type="subcellular location">
    <subcellularLocation>
        <location evidence="1">Cell membrane</location>
        <topology evidence="1">Multi-pass membrane protein</topology>
    </subcellularLocation>
</comment>
<gene>
    <name evidence="10" type="ORF">C5E00_13380</name>
</gene>
<dbReference type="Gene3D" id="1.10.3470.10">
    <property type="entry name" value="ABC transporter involved in vitamin B12 uptake, BtuC"/>
    <property type="match status" value="1"/>
</dbReference>
<feature type="transmembrane region" description="Helical" evidence="9">
    <location>
        <begin position="285"/>
        <end position="307"/>
    </location>
</feature>
<dbReference type="PANTHER" id="PTHR30472">
    <property type="entry name" value="FERRIC ENTEROBACTIN TRANSPORT SYSTEM PERMEASE PROTEIN"/>
    <property type="match status" value="1"/>
</dbReference>
<protein>
    <submittedName>
        <fullName evidence="10">Iron-enterobactin ABC transporter permease</fullName>
    </submittedName>
</protein>
<sequence length="339" mass="35873">MSHYARHRRAVYSQLPRHIVLINSLLLLLCLLLFALAVSLGALQLPPLDIWRIFMGSPSVGATVITEWRAPRALSALLLGAGLGVSGAIFQSISRNPLGSPDIIGFNTGAYTGALIVIILLQGNGYEIASGAMLGGIATAALVYLLIWRKGITGFRLILIGIAISAMLSAFNTWLIVTGSLENAMTAALWGTGSLNGVTWMKVQPAIILIPLTIIGTLLLRTRLKLLEMGDDSARSLGVNAEASRLWLMLFGILLTAVVTAVAGPISFIALAAPQIARRLTRASATPLFSAGTIGAVLLLSADIIAQHAFATIQLPVGAVTVSIGGIYLIWLLIREARR</sequence>
<keyword evidence="6 9" id="KW-1133">Transmembrane helix</keyword>
<feature type="transmembrane region" description="Helical" evidence="9">
    <location>
        <begin position="20"/>
        <end position="45"/>
    </location>
</feature>
<dbReference type="NCBIfam" id="NF007759">
    <property type="entry name" value="PRK10440.1"/>
    <property type="match status" value="1"/>
</dbReference>
<comment type="similarity">
    <text evidence="2">Belongs to the binding-protein-dependent transport system permease family. FecCD subfamily.</text>
</comment>
<evidence type="ECO:0000256" key="1">
    <source>
        <dbReference type="ARBA" id="ARBA00004651"/>
    </source>
</evidence>
<dbReference type="SUPFAM" id="SSF81345">
    <property type="entry name" value="ABC transporter involved in vitamin B12 uptake, BtuC"/>
    <property type="match status" value="1"/>
</dbReference>
<feature type="transmembrane region" description="Helical" evidence="9">
    <location>
        <begin position="246"/>
        <end position="273"/>
    </location>
</feature>
<dbReference type="GO" id="GO:0022857">
    <property type="term" value="F:transmembrane transporter activity"/>
    <property type="evidence" value="ECO:0007669"/>
    <property type="project" value="InterPro"/>
</dbReference>
<dbReference type="CDD" id="cd06550">
    <property type="entry name" value="TM_ABC_iron-siderophores_like"/>
    <property type="match status" value="1"/>
</dbReference>
<dbReference type="PANTHER" id="PTHR30472:SF24">
    <property type="entry name" value="FERRIC ENTEROBACTIN TRANSPORT SYSTEM PERMEASE PROTEIN FEPG"/>
    <property type="match status" value="1"/>
</dbReference>
<evidence type="ECO:0000256" key="7">
    <source>
        <dbReference type="ARBA" id="ARBA00023136"/>
    </source>
</evidence>
<comment type="caution">
    <text evidence="10">The sequence shown here is derived from an EMBL/GenBank/DDBJ whole genome shotgun (WGS) entry which is preliminary data.</text>
</comment>
<dbReference type="InterPro" id="IPR000522">
    <property type="entry name" value="ABC_transptr_permease_BtuC"/>
</dbReference>
<evidence type="ECO:0000256" key="4">
    <source>
        <dbReference type="ARBA" id="ARBA00022475"/>
    </source>
</evidence>
<keyword evidence="4" id="KW-1003">Cell membrane</keyword>
<reference evidence="10 11" key="1">
    <citation type="journal article" date="2018" name="BMC Genomics">
        <title>High genomic variability in the plant pathogenic bacterium Pectobacterium parmentieri deciphered from de novo assembled complete genomes.</title>
        <authorList>
            <person name="Zoledowska S."/>
            <person name="Motyka-Pomagruk A."/>
            <person name="Sledz W."/>
            <person name="Mengoni A."/>
            <person name="Lojkowska E."/>
        </authorList>
    </citation>
    <scope>NUCLEOTIDE SEQUENCE [LARGE SCALE GENOMIC DNA]</scope>
    <source>
        <strain evidence="10 11">IFB5626</strain>
    </source>
</reference>
<proteinExistence type="inferred from homology"/>
<keyword evidence="7 9" id="KW-0472">Membrane</keyword>
<evidence type="ECO:0000256" key="5">
    <source>
        <dbReference type="ARBA" id="ARBA00022692"/>
    </source>
</evidence>
<dbReference type="GO" id="GO:0033214">
    <property type="term" value="P:siderophore-iron import into cell"/>
    <property type="evidence" value="ECO:0007669"/>
    <property type="project" value="TreeGrafter"/>
</dbReference>
<dbReference type="RefSeq" id="WP_033072136.1">
    <property type="nucleotide sequence ID" value="NZ_BSWE01000005.1"/>
</dbReference>
<dbReference type="FunFam" id="1.10.3470.10:FF:000001">
    <property type="entry name" value="Vitamin B12 ABC transporter permease BtuC"/>
    <property type="match status" value="1"/>
</dbReference>
<organism evidence="10 11">
    <name type="scientific">Pectobacterium parmentieri</name>
    <dbReference type="NCBI Taxonomy" id="1905730"/>
    <lineage>
        <taxon>Bacteria</taxon>
        <taxon>Pseudomonadati</taxon>
        <taxon>Pseudomonadota</taxon>
        <taxon>Gammaproteobacteria</taxon>
        <taxon>Enterobacterales</taxon>
        <taxon>Pectobacteriaceae</taxon>
        <taxon>Pectobacterium</taxon>
    </lineage>
</organism>
<dbReference type="Proteomes" id="UP000269665">
    <property type="component" value="Unassembled WGS sequence"/>
</dbReference>
<dbReference type="KEGG" id="ppar:A8F97_00015"/>
<evidence type="ECO:0000313" key="10">
    <source>
        <dbReference type="EMBL" id="RKO77712.1"/>
    </source>
</evidence>
<evidence type="ECO:0000256" key="9">
    <source>
        <dbReference type="SAM" id="Phobius"/>
    </source>
</evidence>
<evidence type="ECO:0000256" key="8">
    <source>
        <dbReference type="ARBA" id="ARBA00053987"/>
    </source>
</evidence>
<dbReference type="GeneID" id="45847833"/>
<keyword evidence="5 9" id="KW-0812">Transmembrane</keyword>
<feature type="transmembrane region" description="Helical" evidence="9">
    <location>
        <begin position="73"/>
        <end position="91"/>
    </location>
</feature>
<evidence type="ECO:0000256" key="2">
    <source>
        <dbReference type="ARBA" id="ARBA00007935"/>
    </source>
</evidence>